<gene>
    <name evidence="3" type="ORF">GGR31_001573</name>
</gene>
<dbReference type="PROSITE" id="PS51257">
    <property type="entry name" value="PROKAR_LIPOPROTEIN"/>
    <property type="match status" value="1"/>
</dbReference>
<dbReference type="Gene3D" id="1.25.40.10">
    <property type="entry name" value="Tetratricopeptide repeat domain"/>
    <property type="match status" value="1"/>
</dbReference>
<keyword evidence="4" id="KW-1185">Reference proteome</keyword>
<evidence type="ECO:0000256" key="1">
    <source>
        <dbReference type="PROSITE-ProRule" id="PRU00339"/>
    </source>
</evidence>
<keyword evidence="1" id="KW-0802">TPR repeat</keyword>
<organism evidence="3 4">
    <name type="scientific">Mesonia maritima</name>
    <dbReference type="NCBI Taxonomy" id="1793873"/>
    <lineage>
        <taxon>Bacteria</taxon>
        <taxon>Pseudomonadati</taxon>
        <taxon>Bacteroidota</taxon>
        <taxon>Flavobacteriia</taxon>
        <taxon>Flavobacteriales</taxon>
        <taxon>Flavobacteriaceae</taxon>
        <taxon>Mesonia</taxon>
    </lineage>
</organism>
<dbReference type="SMART" id="SM00028">
    <property type="entry name" value="TPR"/>
    <property type="match status" value="2"/>
</dbReference>
<dbReference type="RefSeq" id="WP_309727826.1">
    <property type="nucleotide sequence ID" value="NZ_JAVDQA010000003.1"/>
</dbReference>
<dbReference type="Proteomes" id="UP001257659">
    <property type="component" value="Unassembled WGS sequence"/>
</dbReference>
<dbReference type="Pfam" id="PF09976">
    <property type="entry name" value="TPR_21"/>
    <property type="match status" value="1"/>
</dbReference>
<protein>
    <submittedName>
        <fullName evidence="3">Tetratricopeptide (TPR) repeat protein</fullName>
    </submittedName>
</protein>
<comment type="caution">
    <text evidence="3">The sequence shown here is derived from an EMBL/GenBank/DDBJ whole genome shotgun (WGS) entry which is preliminary data.</text>
</comment>
<dbReference type="InterPro" id="IPR011990">
    <property type="entry name" value="TPR-like_helical_dom_sf"/>
</dbReference>
<evidence type="ECO:0000259" key="2">
    <source>
        <dbReference type="Pfam" id="PF09976"/>
    </source>
</evidence>
<proteinExistence type="predicted"/>
<name>A0ABU1K5N9_9FLAO</name>
<feature type="domain" description="Ancillary SecYEG translocon subunit/Cell division coordinator CpoB TPR" evidence="2">
    <location>
        <begin position="41"/>
        <end position="129"/>
    </location>
</feature>
<feature type="repeat" description="TPR" evidence="1">
    <location>
        <begin position="97"/>
        <end position="130"/>
    </location>
</feature>
<evidence type="ECO:0000313" key="4">
    <source>
        <dbReference type="Proteomes" id="UP001257659"/>
    </source>
</evidence>
<sequence>MKKITYIILLVFIAISCKNSISEADKKRVTELNEKAVNYRMNGDLENAKSNYLKAIEIDQSDAFIRYELMGIYIEQDSLDKAFEILEKVPSEQKETEYYYQVKGGLFEYSGQMEQAIENYKQALELTDKPNVKDEMDLGPLINYAMLETLAGNKEQAVNRLNKTLNMPWLTASNKEYLETFRNEFEFYQGNGTLEFDPKRDILIKTTNSDSLKSILKENHINISGSSSSNGNDTTEIYLSKKYRTGINKLNIKTHPNSVYKK</sequence>
<dbReference type="PROSITE" id="PS50005">
    <property type="entry name" value="TPR"/>
    <property type="match status" value="1"/>
</dbReference>
<dbReference type="SUPFAM" id="SSF48452">
    <property type="entry name" value="TPR-like"/>
    <property type="match status" value="1"/>
</dbReference>
<reference evidence="3 4" key="1">
    <citation type="submission" date="2023-07" db="EMBL/GenBank/DDBJ databases">
        <title>Genomic Encyclopedia of Type Strains, Phase IV (KMG-IV): sequencing the most valuable type-strain genomes for metagenomic binning, comparative biology and taxonomic classification.</title>
        <authorList>
            <person name="Goeker M."/>
        </authorList>
    </citation>
    <scope>NUCLEOTIDE SEQUENCE [LARGE SCALE GENOMIC DNA]</scope>
    <source>
        <strain evidence="3 4">DSM 102814</strain>
    </source>
</reference>
<accession>A0ABU1K5N9</accession>
<dbReference type="InterPro" id="IPR018704">
    <property type="entry name" value="SecYEG/CpoB_TPR"/>
</dbReference>
<evidence type="ECO:0000313" key="3">
    <source>
        <dbReference type="EMBL" id="MDR6300930.1"/>
    </source>
</evidence>
<dbReference type="EMBL" id="JAVDQA010000003">
    <property type="protein sequence ID" value="MDR6300930.1"/>
    <property type="molecule type" value="Genomic_DNA"/>
</dbReference>
<dbReference type="InterPro" id="IPR019734">
    <property type="entry name" value="TPR_rpt"/>
</dbReference>